<dbReference type="AlphaFoldDB" id="A0AAV4IRQ1"/>
<accession>A0AAV4IRQ1</accession>
<keyword evidence="3" id="KW-1185">Reference proteome</keyword>
<comment type="caution">
    <text evidence="2">The sequence shown here is derived from an EMBL/GenBank/DDBJ whole genome shotgun (WGS) entry which is preliminary data.</text>
</comment>
<organism evidence="2 3">
    <name type="scientific">Elysia marginata</name>
    <dbReference type="NCBI Taxonomy" id="1093978"/>
    <lineage>
        <taxon>Eukaryota</taxon>
        <taxon>Metazoa</taxon>
        <taxon>Spiralia</taxon>
        <taxon>Lophotrochozoa</taxon>
        <taxon>Mollusca</taxon>
        <taxon>Gastropoda</taxon>
        <taxon>Heterobranchia</taxon>
        <taxon>Euthyneura</taxon>
        <taxon>Panpulmonata</taxon>
        <taxon>Sacoglossa</taxon>
        <taxon>Placobranchoidea</taxon>
        <taxon>Plakobranchidae</taxon>
        <taxon>Elysia</taxon>
    </lineage>
</organism>
<name>A0AAV4IRQ1_9GAST</name>
<gene>
    <name evidence="2" type="ORF">ElyMa_001372000</name>
</gene>
<evidence type="ECO:0000313" key="3">
    <source>
        <dbReference type="Proteomes" id="UP000762676"/>
    </source>
</evidence>
<dbReference type="Proteomes" id="UP000762676">
    <property type="component" value="Unassembled WGS sequence"/>
</dbReference>
<evidence type="ECO:0000256" key="1">
    <source>
        <dbReference type="SAM" id="MobiDB-lite"/>
    </source>
</evidence>
<protein>
    <submittedName>
        <fullName evidence="2">Uncharacterized protein</fullName>
    </submittedName>
</protein>
<sequence>MLGNDTSKGQAIALPNHQKCINPGLGCRWLVRRLEAINRLVVASSSPPQKPAKPGSEIDLLRQNVPQSKKKDKPAPHRPQTGYRPAPHRPQTGSTPAPDRPETGSTPAPDRLHTGSSQEALNGILLLKIS</sequence>
<feature type="compositionally biased region" description="Low complexity" evidence="1">
    <location>
        <begin position="43"/>
        <end position="55"/>
    </location>
</feature>
<dbReference type="EMBL" id="BMAT01002725">
    <property type="protein sequence ID" value="GFS12493.1"/>
    <property type="molecule type" value="Genomic_DNA"/>
</dbReference>
<proteinExistence type="predicted"/>
<feature type="region of interest" description="Disordered" evidence="1">
    <location>
        <begin position="43"/>
        <end position="123"/>
    </location>
</feature>
<evidence type="ECO:0000313" key="2">
    <source>
        <dbReference type="EMBL" id="GFS12493.1"/>
    </source>
</evidence>
<reference evidence="2 3" key="1">
    <citation type="journal article" date="2021" name="Elife">
        <title>Chloroplast acquisition without the gene transfer in kleptoplastic sea slugs, Plakobranchus ocellatus.</title>
        <authorList>
            <person name="Maeda T."/>
            <person name="Takahashi S."/>
            <person name="Yoshida T."/>
            <person name="Shimamura S."/>
            <person name="Takaki Y."/>
            <person name="Nagai Y."/>
            <person name="Toyoda A."/>
            <person name="Suzuki Y."/>
            <person name="Arimoto A."/>
            <person name="Ishii H."/>
            <person name="Satoh N."/>
            <person name="Nishiyama T."/>
            <person name="Hasebe M."/>
            <person name="Maruyama T."/>
            <person name="Minagawa J."/>
            <person name="Obokata J."/>
            <person name="Shigenobu S."/>
        </authorList>
    </citation>
    <scope>NUCLEOTIDE SEQUENCE [LARGE SCALE GENOMIC DNA]</scope>
</reference>